<dbReference type="InterPro" id="IPR006710">
    <property type="entry name" value="Glyco_hydro_43"/>
</dbReference>
<dbReference type="EMBL" id="CAEZYU010000017">
    <property type="protein sequence ID" value="CAB4734426.1"/>
    <property type="molecule type" value="Genomic_DNA"/>
</dbReference>
<reference evidence="5" key="1">
    <citation type="submission" date="2020-05" db="EMBL/GenBank/DDBJ databases">
        <authorList>
            <person name="Chiriac C."/>
            <person name="Salcher M."/>
            <person name="Ghai R."/>
            <person name="Kavagutti S V."/>
        </authorList>
    </citation>
    <scope>NUCLEOTIDE SEQUENCE</scope>
</reference>
<dbReference type="SUPFAM" id="SSF75005">
    <property type="entry name" value="Arabinanase/levansucrase/invertase"/>
    <property type="match status" value="1"/>
</dbReference>
<dbReference type="PROSITE" id="PS51257">
    <property type="entry name" value="PROKAR_LIPOPROTEIN"/>
    <property type="match status" value="1"/>
</dbReference>
<proteinExistence type="inferred from homology"/>
<dbReference type="EMBL" id="CAEZSF010000011">
    <property type="protein sequence ID" value="CAB4530441.1"/>
    <property type="molecule type" value="Genomic_DNA"/>
</dbReference>
<evidence type="ECO:0000313" key="5">
    <source>
        <dbReference type="EMBL" id="CAB4734426.1"/>
    </source>
</evidence>
<gene>
    <name evidence="4" type="ORF">UFOPK1358_00233</name>
    <name evidence="5" type="ORF">UFOPK2766_00549</name>
</gene>
<dbReference type="Gene3D" id="2.115.10.20">
    <property type="entry name" value="Glycosyl hydrolase domain, family 43"/>
    <property type="match status" value="1"/>
</dbReference>
<dbReference type="InterPro" id="IPR023296">
    <property type="entry name" value="Glyco_hydro_beta-prop_sf"/>
</dbReference>
<evidence type="ECO:0000256" key="1">
    <source>
        <dbReference type="ARBA" id="ARBA00009865"/>
    </source>
</evidence>
<evidence type="ECO:0000256" key="3">
    <source>
        <dbReference type="ARBA" id="ARBA00023295"/>
    </source>
</evidence>
<dbReference type="AlphaFoldDB" id="A0A6J6SHK4"/>
<dbReference type="InterPro" id="IPR051795">
    <property type="entry name" value="Glycosyl_Hydrlase_43"/>
</dbReference>
<protein>
    <submittedName>
        <fullName evidence="5">Unannotated protein</fullName>
    </submittedName>
</protein>
<dbReference type="GO" id="GO:0005975">
    <property type="term" value="P:carbohydrate metabolic process"/>
    <property type="evidence" value="ECO:0007669"/>
    <property type="project" value="InterPro"/>
</dbReference>
<evidence type="ECO:0000313" key="4">
    <source>
        <dbReference type="EMBL" id="CAB4530441.1"/>
    </source>
</evidence>
<dbReference type="GO" id="GO:0004553">
    <property type="term" value="F:hydrolase activity, hydrolyzing O-glycosyl compounds"/>
    <property type="evidence" value="ECO:0007669"/>
    <property type="project" value="InterPro"/>
</dbReference>
<comment type="similarity">
    <text evidence="1">Belongs to the glycosyl hydrolase 43 family.</text>
</comment>
<organism evidence="5">
    <name type="scientific">freshwater metagenome</name>
    <dbReference type="NCBI Taxonomy" id="449393"/>
    <lineage>
        <taxon>unclassified sequences</taxon>
        <taxon>metagenomes</taxon>
        <taxon>ecological metagenomes</taxon>
    </lineage>
</organism>
<name>A0A6J6SHK4_9ZZZZ</name>
<dbReference type="Pfam" id="PF04616">
    <property type="entry name" value="Glyco_hydro_43"/>
    <property type="match status" value="1"/>
</dbReference>
<accession>A0A6J6SHK4</accession>
<sequence length="344" mass="36963">MWKQLVAIRIRIPSFRLVALFALSLSSAAWATGCAPELGPLFKLAAISQPSLPETSDPSVVRVDAQFFIYGSNNHLRAPVTRTTDIDRQYSLQEKNSLTIEGMPTSAAWVARPQQLWAPTVGQFGSRWVMFFSADRRYPPQPNNAQCVGRAWGPSPAGPFVPDPEPFTCGLGQVGGALDPDITTDAQGNKFLLVAFGDTESPLHSIPLDGNANPAGAPVQILSRQYGWEYHFIENPAMAYDYTRGDYLLTYSAGVWWQPQYSTGIARCSTPLGPCTSDPSGPWVASSAGRTGPGGMSFFTDTTGAARAIFATFAEGRETQNGGRSASIMPLTLSPVVGLGPIVK</sequence>
<dbReference type="PANTHER" id="PTHR42812">
    <property type="entry name" value="BETA-XYLOSIDASE"/>
    <property type="match status" value="1"/>
</dbReference>
<evidence type="ECO:0000256" key="2">
    <source>
        <dbReference type="ARBA" id="ARBA00022801"/>
    </source>
</evidence>
<keyword evidence="3" id="KW-0326">Glycosidase</keyword>
<dbReference type="PANTHER" id="PTHR42812:SF5">
    <property type="entry name" value="ENDO-ARABINASE"/>
    <property type="match status" value="1"/>
</dbReference>
<keyword evidence="2" id="KW-0378">Hydrolase</keyword>